<keyword evidence="3" id="KW-0813">Transport</keyword>
<protein>
    <submittedName>
        <fullName evidence="7">ABC transporter substrate-binding protein</fullName>
    </submittedName>
</protein>
<name>A0ABN3LSD0_STRLO</name>
<comment type="caution">
    <text evidence="7">The sequence shown here is derived from an EMBL/GenBank/DDBJ whole genome shotgun (WGS) entry which is preliminary data.</text>
</comment>
<feature type="signal peptide" evidence="5">
    <location>
        <begin position="1"/>
        <end position="34"/>
    </location>
</feature>
<dbReference type="InterPro" id="IPR015168">
    <property type="entry name" value="SsuA/THI5"/>
</dbReference>
<comment type="subcellular location">
    <subcellularLocation>
        <location evidence="1">Periplasm</location>
    </subcellularLocation>
</comment>
<evidence type="ECO:0000313" key="7">
    <source>
        <dbReference type="EMBL" id="GAA2488187.1"/>
    </source>
</evidence>
<evidence type="ECO:0000313" key="8">
    <source>
        <dbReference type="Proteomes" id="UP001501777"/>
    </source>
</evidence>
<sequence length="354" mass="36786">MRSTRKRTSTVVGAVGALALAGTLVGCGSSSHTAAPLKNAVDASDAKHPEWSKYTFTVGDNGGDGSEALAKLTGVFDNAPYKVKFARFTYGPPLVQAAASGDIDLGSVGDVPPITGAAKEYGFKVVAVNRSLTPDQAVENIIVPKGSTLKTAADLKGRRIAVPQGSSAHGLALNALKSVGLTPKDAKLVFLDPAAAATAFNTGKVDAWSIWNPQSAIAVKNGARILVKGLPPIDQTSSYYVASDASLKDETKRAALTDVLKRLSREFAWGVKNPATYAQALSQEQGIPLADAKASLAAYSNRVTPVVPADIALEQKLADAFLEAGQITKKVDVPSIVDNLLPAGYDSSKLKVTS</sequence>
<dbReference type="InterPro" id="IPR001638">
    <property type="entry name" value="Solute-binding_3/MltF_N"/>
</dbReference>
<evidence type="ECO:0000256" key="1">
    <source>
        <dbReference type="ARBA" id="ARBA00004418"/>
    </source>
</evidence>
<reference evidence="7 8" key="1">
    <citation type="journal article" date="2019" name="Int. J. Syst. Evol. Microbiol.">
        <title>The Global Catalogue of Microorganisms (GCM) 10K type strain sequencing project: providing services to taxonomists for standard genome sequencing and annotation.</title>
        <authorList>
            <consortium name="The Broad Institute Genomics Platform"/>
            <consortium name="The Broad Institute Genome Sequencing Center for Infectious Disease"/>
            <person name="Wu L."/>
            <person name="Ma J."/>
        </authorList>
    </citation>
    <scope>NUCLEOTIDE SEQUENCE [LARGE SCALE GENOMIC DNA]</scope>
    <source>
        <strain evidence="7 8">JCM 4395</strain>
    </source>
</reference>
<dbReference type="SMART" id="SM00062">
    <property type="entry name" value="PBPb"/>
    <property type="match status" value="1"/>
</dbReference>
<dbReference type="SUPFAM" id="SSF53850">
    <property type="entry name" value="Periplasmic binding protein-like II"/>
    <property type="match status" value="1"/>
</dbReference>
<dbReference type="Gene3D" id="3.40.190.10">
    <property type="entry name" value="Periplasmic binding protein-like II"/>
    <property type="match status" value="2"/>
</dbReference>
<dbReference type="NCBIfam" id="TIGR01728">
    <property type="entry name" value="SsuA_fam"/>
    <property type="match status" value="1"/>
</dbReference>
<evidence type="ECO:0000256" key="4">
    <source>
        <dbReference type="ARBA" id="ARBA00022729"/>
    </source>
</evidence>
<keyword evidence="8" id="KW-1185">Reference proteome</keyword>
<dbReference type="PROSITE" id="PS51257">
    <property type="entry name" value="PROKAR_LIPOPROTEIN"/>
    <property type="match status" value="1"/>
</dbReference>
<evidence type="ECO:0000259" key="6">
    <source>
        <dbReference type="SMART" id="SM00062"/>
    </source>
</evidence>
<dbReference type="RefSeq" id="WP_344400566.1">
    <property type="nucleotide sequence ID" value="NZ_BAAASG010000007.1"/>
</dbReference>
<evidence type="ECO:0000256" key="2">
    <source>
        <dbReference type="ARBA" id="ARBA00010742"/>
    </source>
</evidence>
<dbReference type="InterPro" id="IPR010067">
    <property type="entry name" value="ABC_SsuA_sub-bd"/>
</dbReference>
<proteinExistence type="inferred from homology"/>
<dbReference type="EMBL" id="BAAASG010000007">
    <property type="protein sequence ID" value="GAA2488187.1"/>
    <property type="molecule type" value="Genomic_DNA"/>
</dbReference>
<organism evidence="7 8">
    <name type="scientific">Streptomyces longisporus</name>
    <dbReference type="NCBI Taxonomy" id="1948"/>
    <lineage>
        <taxon>Bacteria</taxon>
        <taxon>Bacillati</taxon>
        <taxon>Actinomycetota</taxon>
        <taxon>Actinomycetes</taxon>
        <taxon>Kitasatosporales</taxon>
        <taxon>Streptomycetaceae</taxon>
        <taxon>Streptomyces</taxon>
    </lineage>
</organism>
<evidence type="ECO:0000256" key="3">
    <source>
        <dbReference type="ARBA" id="ARBA00022448"/>
    </source>
</evidence>
<gene>
    <name evidence="7" type="ORF">GCM10010276_28570</name>
</gene>
<feature type="domain" description="Solute-binding protein family 3/N-terminal" evidence="6">
    <location>
        <begin position="55"/>
        <end position="273"/>
    </location>
</feature>
<keyword evidence="4 5" id="KW-0732">Signal</keyword>
<dbReference type="PANTHER" id="PTHR30024">
    <property type="entry name" value="ALIPHATIC SULFONATES-BINDING PROTEIN-RELATED"/>
    <property type="match status" value="1"/>
</dbReference>
<feature type="chain" id="PRO_5046065215" evidence="5">
    <location>
        <begin position="35"/>
        <end position="354"/>
    </location>
</feature>
<comment type="similarity">
    <text evidence="2">Belongs to the bacterial solute-binding protein SsuA/TauA family.</text>
</comment>
<accession>A0ABN3LSD0</accession>
<evidence type="ECO:0000256" key="5">
    <source>
        <dbReference type="SAM" id="SignalP"/>
    </source>
</evidence>
<dbReference type="Pfam" id="PF09084">
    <property type="entry name" value="NMT1"/>
    <property type="match status" value="1"/>
</dbReference>
<dbReference type="Proteomes" id="UP001501777">
    <property type="component" value="Unassembled WGS sequence"/>
</dbReference>
<dbReference type="PANTHER" id="PTHR30024:SF48">
    <property type="entry name" value="ABC TRANSPORTER SUBSTRATE-BINDING PROTEIN"/>
    <property type="match status" value="1"/>
</dbReference>